<dbReference type="EMBL" id="JBAMMX010000005">
    <property type="protein sequence ID" value="KAK6939647.1"/>
    <property type="molecule type" value="Genomic_DNA"/>
</dbReference>
<evidence type="ECO:0000313" key="6">
    <source>
        <dbReference type="Proteomes" id="UP001370490"/>
    </source>
</evidence>
<evidence type="ECO:0000256" key="3">
    <source>
        <dbReference type="RuleBase" id="RU003718"/>
    </source>
</evidence>
<organism evidence="5 6">
    <name type="scientific">Dillenia turbinata</name>
    <dbReference type="NCBI Taxonomy" id="194707"/>
    <lineage>
        <taxon>Eukaryota</taxon>
        <taxon>Viridiplantae</taxon>
        <taxon>Streptophyta</taxon>
        <taxon>Embryophyta</taxon>
        <taxon>Tracheophyta</taxon>
        <taxon>Spermatophyta</taxon>
        <taxon>Magnoliopsida</taxon>
        <taxon>eudicotyledons</taxon>
        <taxon>Gunneridae</taxon>
        <taxon>Pentapetalae</taxon>
        <taxon>Dilleniales</taxon>
        <taxon>Dilleniaceae</taxon>
        <taxon>Dillenia</taxon>
    </lineage>
</organism>
<comment type="similarity">
    <text evidence="1 3">Belongs to the UDP-glycosyltransferase family.</text>
</comment>
<dbReference type="InterPro" id="IPR035595">
    <property type="entry name" value="UDP_glycos_trans_CS"/>
</dbReference>
<keyword evidence="6" id="KW-1185">Reference proteome</keyword>
<evidence type="ECO:0000313" key="5">
    <source>
        <dbReference type="EMBL" id="KAK6939647.1"/>
    </source>
</evidence>
<keyword evidence="3" id="KW-0328">Glycosyltransferase</keyword>
<accession>A0AAN8ZJ65</accession>
<dbReference type="GO" id="GO:0035251">
    <property type="term" value="F:UDP-glucosyltransferase activity"/>
    <property type="evidence" value="ECO:0007669"/>
    <property type="project" value="TreeGrafter"/>
</dbReference>
<evidence type="ECO:0000256" key="1">
    <source>
        <dbReference type="ARBA" id="ARBA00009995"/>
    </source>
</evidence>
<dbReference type="PANTHER" id="PTHR48047:SF150">
    <property type="entry name" value="SOLANIDINE UDP-GLUCOSE GLUCOSYLTRANSFERASE 1"/>
    <property type="match status" value="1"/>
</dbReference>
<dbReference type="PANTHER" id="PTHR48047">
    <property type="entry name" value="GLYCOSYLTRANSFERASE"/>
    <property type="match status" value="1"/>
</dbReference>
<proteinExistence type="inferred from homology"/>
<sequence length="451" mass="51212">MCASFTILPGHRIPLIDIALLFTSNNVNVTIVTTLYNAQLINKAVHDSGHKINLHVLQFPSAEVGMPEGIETFGLATSLDIAGKIFKAFMLLRQSMEQFVRETRPDCIVADMHFFWASHLAHEWGIPRLVFHARSFFALCAAESISLYKPHEMVQSDEDPFVIQGLPGRIWMKRTEIPDWVRLPNGYTEFMKKIADSDQKSYGVIVDSFYELENDYAVHYRNILGRRFWALAPVSISNKSNTRMNAEGHEDPCLSWLDSKKPNDLLDLRWPVIFQLGPAHRIASALDSLTHPFIWAVKKAQNGWLDDFKMMKSKKGLIIKGWAPQVMILNHQSVGLFVTHCGWNSVLESVTAGVPMVTWPISAEQFYNDKLKWTQSIGECRCLVRREKMDEVVREMMDAGGESAKRMRERAAELLEAAKRAVDVGGHSYNELKSLIAELQLLKSCHKQSLV</sequence>
<gene>
    <name evidence="5" type="ORF">RJ641_029178</name>
</gene>
<dbReference type="InterPro" id="IPR002213">
    <property type="entry name" value="UDP_glucos_trans"/>
</dbReference>
<keyword evidence="2 3" id="KW-0808">Transferase</keyword>
<dbReference type="Gene3D" id="3.40.50.2000">
    <property type="entry name" value="Glycogen Phosphorylase B"/>
    <property type="match status" value="2"/>
</dbReference>
<dbReference type="AlphaFoldDB" id="A0AAN8ZJ65"/>
<dbReference type="Pfam" id="PF00201">
    <property type="entry name" value="UDPGT"/>
    <property type="match status" value="1"/>
</dbReference>
<dbReference type="Proteomes" id="UP001370490">
    <property type="component" value="Unassembled WGS sequence"/>
</dbReference>
<dbReference type="PROSITE" id="PS00375">
    <property type="entry name" value="UDPGT"/>
    <property type="match status" value="1"/>
</dbReference>
<reference evidence="5 6" key="1">
    <citation type="submission" date="2023-12" db="EMBL/GenBank/DDBJ databases">
        <title>A high-quality genome assembly for Dillenia turbinata (Dilleniales).</title>
        <authorList>
            <person name="Chanderbali A."/>
        </authorList>
    </citation>
    <scope>NUCLEOTIDE SEQUENCE [LARGE SCALE GENOMIC DNA]</scope>
    <source>
        <strain evidence="5">LSX21</strain>
        <tissue evidence="5">Leaf</tissue>
    </source>
</reference>
<comment type="caution">
    <text evidence="5">The sequence shown here is derived from an EMBL/GenBank/DDBJ whole genome shotgun (WGS) entry which is preliminary data.</text>
</comment>
<evidence type="ECO:0000256" key="2">
    <source>
        <dbReference type="ARBA" id="ARBA00022679"/>
    </source>
</evidence>
<dbReference type="CDD" id="cd03784">
    <property type="entry name" value="GT1_Gtf-like"/>
    <property type="match status" value="1"/>
</dbReference>
<dbReference type="EC" id="2.4.1.-" evidence="4"/>
<evidence type="ECO:0000256" key="4">
    <source>
        <dbReference type="RuleBase" id="RU362057"/>
    </source>
</evidence>
<dbReference type="SUPFAM" id="SSF53756">
    <property type="entry name" value="UDP-Glycosyltransferase/glycogen phosphorylase"/>
    <property type="match status" value="1"/>
</dbReference>
<protein>
    <recommendedName>
        <fullName evidence="4">Glycosyltransferase</fullName>
        <ecNumber evidence="4">2.4.1.-</ecNumber>
    </recommendedName>
</protein>
<name>A0AAN8ZJ65_9MAGN</name>